<dbReference type="PROSITE" id="PS50234">
    <property type="entry name" value="VWFA"/>
    <property type="match status" value="1"/>
</dbReference>
<proteinExistence type="predicted"/>
<evidence type="ECO:0000259" key="2">
    <source>
        <dbReference type="PROSITE" id="PS50234"/>
    </source>
</evidence>
<evidence type="ECO:0000313" key="4">
    <source>
        <dbReference type="Proteomes" id="UP000749559"/>
    </source>
</evidence>
<feature type="chain" id="PRO_5035811436" description="VWFA domain-containing protein" evidence="1">
    <location>
        <begin position="20"/>
        <end position="329"/>
    </location>
</feature>
<dbReference type="OrthoDB" id="5317514at2759"/>
<keyword evidence="1" id="KW-0732">Signal</keyword>
<evidence type="ECO:0000256" key="1">
    <source>
        <dbReference type="SAM" id="SignalP"/>
    </source>
</evidence>
<feature type="signal peptide" evidence="1">
    <location>
        <begin position="1"/>
        <end position="19"/>
    </location>
</feature>
<name>A0A8S4PU40_OWEFU</name>
<dbReference type="PANTHER" id="PTHR24020">
    <property type="entry name" value="COLLAGEN ALPHA"/>
    <property type="match status" value="1"/>
</dbReference>
<dbReference type="SUPFAM" id="SSF53300">
    <property type="entry name" value="vWA-like"/>
    <property type="match status" value="1"/>
</dbReference>
<dbReference type="InterPro" id="IPR036465">
    <property type="entry name" value="vWFA_dom_sf"/>
</dbReference>
<gene>
    <name evidence="3" type="ORF">OFUS_LOCUS21843</name>
</gene>
<dbReference type="Proteomes" id="UP000749559">
    <property type="component" value="Unassembled WGS sequence"/>
</dbReference>
<dbReference type="Pfam" id="PF00092">
    <property type="entry name" value="VWA"/>
    <property type="match status" value="1"/>
</dbReference>
<sequence length="329" mass="37157">MYFTIHVVLLLALSATALGRLPKNRGHTLPSINLGDDSNIEGYCSTLYSPNSPHNITEKIHPCYYYRCYNGNYIRNRCPDGLGLSNAFIKKWSKKGKGRNSNPCYKPSSKCRITLKEKGLIDYETTICGIDIMIVIDVSCSIDEVDQMKVKQFVNRLVKVFPIKPGFTQLGGLVYSKDIEHVTYLNEFVTRRKVLERFANYPITMKPCGTSTFAALELARTVYFTEKNGRRPNKKGVILVLTDGYTNPIGRQNDTLYQAAMLDAEMPEVQRTVIGLPNIRQEERGNRGKDGVAEWSKIASSPNDVLNLDTFDALYDIIDDITRKSCEIL</sequence>
<accession>A0A8S4PU40</accession>
<dbReference type="Gene3D" id="3.40.50.410">
    <property type="entry name" value="von Willebrand factor, type A domain"/>
    <property type="match status" value="1"/>
</dbReference>
<feature type="domain" description="VWFA" evidence="2">
    <location>
        <begin position="131"/>
        <end position="321"/>
    </location>
</feature>
<protein>
    <recommendedName>
        <fullName evidence="2">VWFA domain-containing protein</fullName>
    </recommendedName>
</protein>
<evidence type="ECO:0000313" key="3">
    <source>
        <dbReference type="EMBL" id="CAH1797582.1"/>
    </source>
</evidence>
<keyword evidence="4" id="KW-1185">Reference proteome</keyword>
<dbReference type="SMART" id="SM00327">
    <property type="entry name" value="VWA"/>
    <property type="match status" value="1"/>
</dbReference>
<dbReference type="AlphaFoldDB" id="A0A8S4PU40"/>
<dbReference type="InterPro" id="IPR050525">
    <property type="entry name" value="ECM_Assembly_Org"/>
</dbReference>
<dbReference type="EMBL" id="CAIIXF020000010">
    <property type="protein sequence ID" value="CAH1797582.1"/>
    <property type="molecule type" value="Genomic_DNA"/>
</dbReference>
<reference evidence="3" key="1">
    <citation type="submission" date="2022-03" db="EMBL/GenBank/DDBJ databases">
        <authorList>
            <person name="Martin C."/>
        </authorList>
    </citation>
    <scope>NUCLEOTIDE SEQUENCE</scope>
</reference>
<organism evidence="3 4">
    <name type="scientific">Owenia fusiformis</name>
    <name type="common">Polychaete worm</name>
    <dbReference type="NCBI Taxonomy" id="6347"/>
    <lineage>
        <taxon>Eukaryota</taxon>
        <taxon>Metazoa</taxon>
        <taxon>Spiralia</taxon>
        <taxon>Lophotrochozoa</taxon>
        <taxon>Annelida</taxon>
        <taxon>Polychaeta</taxon>
        <taxon>Sedentaria</taxon>
        <taxon>Canalipalpata</taxon>
        <taxon>Sabellida</taxon>
        <taxon>Oweniida</taxon>
        <taxon>Oweniidae</taxon>
        <taxon>Owenia</taxon>
    </lineage>
</organism>
<comment type="caution">
    <text evidence="3">The sequence shown here is derived from an EMBL/GenBank/DDBJ whole genome shotgun (WGS) entry which is preliminary data.</text>
</comment>
<dbReference type="InterPro" id="IPR002035">
    <property type="entry name" value="VWF_A"/>
</dbReference>